<evidence type="ECO:0000313" key="3">
    <source>
        <dbReference type="Proteomes" id="UP001149165"/>
    </source>
</evidence>
<reference evidence="2" key="1">
    <citation type="submission" date="2022-11" db="EMBL/GenBank/DDBJ databases">
        <authorList>
            <person name="Petersen C."/>
        </authorList>
    </citation>
    <scope>NUCLEOTIDE SEQUENCE</scope>
    <source>
        <strain evidence="2">IBT 30069</strain>
    </source>
</reference>
<proteinExistence type="predicted"/>
<sequence length="68" mass="7503">MKFLTLFAFGALGAMTTAAAVNDKVQRSFTPELEARIFDRRDANGDLIFKRCSSSTEGNQDCSAEDCY</sequence>
<feature type="chain" id="PRO_5040802107" evidence="1">
    <location>
        <begin position="21"/>
        <end position="68"/>
    </location>
</feature>
<organism evidence="2 3">
    <name type="scientific">Penicillium angulare</name>
    <dbReference type="NCBI Taxonomy" id="116970"/>
    <lineage>
        <taxon>Eukaryota</taxon>
        <taxon>Fungi</taxon>
        <taxon>Dikarya</taxon>
        <taxon>Ascomycota</taxon>
        <taxon>Pezizomycotina</taxon>
        <taxon>Eurotiomycetes</taxon>
        <taxon>Eurotiomycetidae</taxon>
        <taxon>Eurotiales</taxon>
        <taxon>Aspergillaceae</taxon>
        <taxon>Penicillium</taxon>
    </lineage>
</organism>
<evidence type="ECO:0000313" key="2">
    <source>
        <dbReference type="EMBL" id="KAJ5083514.1"/>
    </source>
</evidence>
<keyword evidence="1" id="KW-0732">Signal</keyword>
<protein>
    <submittedName>
        <fullName evidence="2">Uncharacterized protein</fullName>
    </submittedName>
</protein>
<dbReference type="OrthoDB" id="10306728at2759"/>
<feature type="signal peptide" evidence="1">
    <location>
        <begin position="1"/>
        <end position="20"/>
    </location>
</feature>
<dbReference type="AlphaFoldDB" id="A0A9W9EKR9"/>
<keyword evidence="3" id="KW-1185">Reference proteome</keyword>
<dbReference type="Proteomes" id="UP001149165">
    <property type="component" value="Unassembled WGS sequence"/>
</dbReference>
<dbReference type="EMBL" id="JAPQKH010000008">
    <property type="protein sequence ID" value="KAJ5083514.1"/>
    <property type="molecule type" value="Genomic_DNA"/>
</dbReference>
<name>A0A9W9EKR9_9EURO</name>
<gene>
    <name evidence="2" type="ORF">N7456_012941</name>
</gene>
<accession>A0A9W9EKR9</accession>
<evidence type="ECO:0000256" key="1">
    <source>
        <dbReference type="SAM" id="SignalP"/>
    </source>
</evidence>
<reference evidence="2" key="2">
    <citation type="journal article" date="2023" name="IMA Fungus">
        <title>Comparative genomic study of the Penicillium genus elucidates a diverse pangenome and 15 lateral gene transfer events.</title>
        <authorList>
            <person name="Petersen C."/>
            <person name="Sorensen T."/>
            <person name="Nielsen M.R."/>
            <person name="Sondergaard T.E."/>
            <person name="Sorensen J.L."/>
            <person name="Fitzpatrick D.A."/>
            <person name="Frisvad J.C."/>
            <person name="Nielsen K.L."/>
        </authorList>
    </citation>
    <scope>NUCLEOTIDE SEQUENCE</scope>
    <source>
        <strain evidence="2">IBT 30069</strain>
    </source>
</reference>
<comment type="caution">
    <text evidence="2">The sequence shown here is derived from an EMBL/GenBank/DDBJ whole genome shotgun (WGS) entry which is preliminary data.</text>
</comment>